<feature type="region of interest" description="Disordered" evidence="1">
    <location>
        <begin position="1"/>
        <end position="22"/>
    </location>
</feature>
<comment type="caution">
    <text evidence="4">The sequence shown here is derived from an EMBL/GenBank/DDBJ whole genome shotgun (WGS) entry which is preliminary data.</text>
</comment>
<sequence>MKYRYQDEETPPLEHSPAHLAPGKSGELLHLSDKSLAPMDSMHGYAPHTHLSPIKPVLLSAGHTPIYTSAASTLNCALIFSIVACILTVVTVGGVTAISPPGRGWRSLWSCHRAWLAVTAATVGRATPVYVSTVFPISSPSGFSILL</sequence>
<accession>A0AAD7RN94</accession>
<gene>
    <name evidence="4" type="ORF">AAFF_G00156660</name>
</gene>
<dbReference type="SMART" id="SM01277">
    <property type="entry name" value="MAGUK_N_PEST"/>
    <property type="match status" value="1"/>
</dbReference>
<evidence type="ECO:0000313" key="5">
    <source>
        <dbReference type="Proteomes" id="UP001221898"/>
    </source>
</evidence>
<evidence type="ECO:0000256" key="2">
    <source>
        <dbReference type="SAM" id="Phobius"/>
    </source>
</evidence>
<feature type="domain" description="Disks large homologue 1 N-terminal PEST" evidence="3">
    <location>
        <begin position="1"/>
        <end position="81"/>
    </location>
</feature>
<keyword evidence="2" id="KW-0472">Membrane</keyword>
<reference evidence="4" key="1">
    <citation type="journal article" date="2023" name="Science">
        <title>Genome structures resolve the early diversification of teleost fishes.</title>
        <authorList>
            <person name="Parey E."/>
            <person name="Louis A."/>
            <person name="Montfort J."/>
            <person name="Bouchez O."/>
            <person name="Roques C."/>
            <person name="Iampietro C."/>
            <person name="Lluch J."/>
            <person name="Castinel A."/>
            <person name="Donnadieu C."/>
            <person name="Desvignes T."/>
            <person name="Floi Bucao C."/>
            <person name="Jouanno E."/>
            <person name="Wen M."/>
            <person name="Mejri S."/>
            <person name="Dirks R."/>
            <person name="Jansen H."/>
            <person name="Henkel C."/>
            <person name="Chen W.J."/>
            <person name="Zahm M."/>
            <person name="Cabau C."/>
            <person name="Klopp C."/>
            <person name="Thompson A.W."/>
            <person name="Robinson-Rechavi M."/>
            <person name="Braasch I."/>
            <person name="Lecointre G."/>
            <person name="Bobe J."/>
            <person name="Postlethwait J.H."/>
            <person name="Berthelot C."/>
            <person name="Roest Crollius H."/>
            <person name="Guiguen Y."/>
        </authorList>
    </citation>
    <scope>NUCLEOTIDE SEQUENCE</scope>
    <source>
        <strain evidence="4">NC1722</strain>
    </source>
</reference>
<evidence type="ECO:0000256" key="1">
    <source>
        <dbReference type="SAM" id="MobiDB-lite"/>
    </source>
</evidence>
<name>A0AAD7RN94_9TELE</name>
<keyword evidence="2" id="KW-1133">Transmembrane helix</keyword>
<dbReference type="InterPro" id="IPR019590">
    <property type="entry name" value="DLG1_PEST_dom"/>
</dbReference>
<keyword evidence="2" id="KW-0812">Transmembrane</keyword>
<evidence type="ECO:0000313" key="4">
    <source>
        <dbReference type="EMBL" id="KAJ8387428.1"/>
    </source>
</evidence>
<dbReference type="AlphaFoldDB" id="A0AAD7RN94"/>
<evidence type="ECO:0000259" key="3">
    <source>
        <dbReference type="SMART" id="SM01277"/>
    </source>
</evidence>
<organism evidence="4 5">
    <name type="scientific">Aldrovandia affinis</name>
    <dbReference type="NCBI Taxonomy" id="143900"/>
    <lineage>
        <taxon>Eukaryota</taxon>
        <taxon>Metazoa</taxon>
        <taxon>Chordata</taxon>
        <taxon>Craniata</taxon>
        <taxon>Vertebrata</taxon>
        <taxon>Euteleostomi</taxon>
        <taxon>Actinopterygii</taxon>
        <taxon>Neopterygii</taxon>
        <taxon>Teleostei</taxon>
        <taxon>Notacanthiformes</taxon>
        <taxon>Halosauridae</taxon>
        <taxon>Aldrovandia</taxon>
    </lineage>
</organism>
<feature type="transmembrane region" description="Helical" evidence="2">
    <location>
        <begin position="77"/>
        <end position="98"/>
    </location>
</feature>
<keyword evidence="5" id="KW-1185">Reference proteome</keyword>
<dbReference type="EMBL" id="JAINUG010000211">
    <property type="protein sequence ID" value="KAJ8387428.1"/>
    <property type="molecule type" value="Genomic_DNA"/>
</dbReference>
<dbReference type="Pfam" id="PF10608">
    <property type="entry name" value="MAGUK_N_PEST"/>
    <property type="match status" value="1"/>
</dbReference>
<protein>
    <recommendedName>
        <fullName evidence="3">Disks large homologue 1 N-terminal PEST domain-containing protein</fullName>
    </recommendedName>
</protein>
<dbReference type="Proteomes" id="UP001221898">
    <property type="component" value="Unassembled WGS sequence"/>
</dbReference>
<proteinExistence type="predicted"/>